<keyword evidence="2" id="KW-0472">Membrane</keyword>
<gene>
    <name evidence="3" type="ORF">Acr_01g0008130</name>
</gene>
<keyword evidence="2" id="KW-1133">Transmembrane helix</keyword>
<evidence type="ECO:0000256" key="2">
    <source>
        <dbReference type="SAM" id="Phobius"/>
    </source>
</evidence>
<reference evidence="3 4" key="1">
    <citation type="submission" date="2019-07" db="EMBL/GenBank/DDBJ databases">
        <title>De Novo Assembly of kiwifruit Actinidia rufa.</title>
        <authorList>
            <person name="Sugita-Konishi S."/>
            <person name="Sato K."/>
            <person name="Mori E."/>
            <person name="Abe Y."/>
            <person name="Kisaki G."/>
            <person name="Hamano K."/>
            <person name="Suezawa K."/>
            <person name="Otani M."/>
            <person name="Fukuda T."/>
            <person name="Manabe T."/>
            <person name="Gomi K."/>
            <person name="Tabuchi M."/>
            <person name="Akimitsu K."/>
            <person name="Kataoka I."/>
        </authorList>
    </citation>
    <scope>NUCLEOTIDE SEQUENCE [LARGE SCALE GENOMIC DNA]</scope>
    <source>
        <strain evidence="4">cv. Fuchu</strain>
    </source>
</reference>
<dbReference type="AlphaFoldDB" id="A0A7J0E3C7"/>
<comment type="caution">
    <text evidence="3">The sequence shown here is derived from an EMBL/GenBank/DDBJ whole genome shotgun (WGS) entry which is preliminary data.</text>
</comment>
<feature type="transmembrane region" description="Helical" evidence="2">
    <location>
        <begin position="106"/>
        <end position="125"/>
    </location>
</feature>
<accession>A0A7J0E3C7</accession>
<dbReference type="EMBL" id="BJWL01000001">
    <property type="protein sequence ID" value="GFY81004.1"/>
    <property type="molecule type" value="Genomic_DNA"/>
</dbReference>
<evidence type="ECO:0000256" key="1">
    <source>
        <dbReference type="SAM" id="MobiDB-lite"/>
    </source>
</evidence>
<evidence type="ECO:0000313" key="4">
    <source>
        <dbReference type="Proteomes" id="UP000585474"/>
    </source>
</evidence>
<organism evidence="3 4">
    <name type="scientific">Actinidia rufa</name>
    <dbReference type="NCBI Taxonomy" id="165716"/>
    <lineage>
        <taxon>Eukaryota</taxon>
        <taxon>Viridiplantae</taxon>
        <taxon>Streptophyta</taxon>
        <taxon>Embryophyta</taxon>
        <taxon>Tracheophyta</taxon>
        <taxon>Spermatophyta</taxon>
        <taxon>Magnoliopsida</taxon>
        <taxon>eudicotyledons</taxon>
        <taxon>Gunneridae</taxon>
        <taxon>Pentapetalae</taxon>
        <taxon>asterids</taxon>
        <taxon>Ericales</taxon>
        <taxon>Actinidiaceae</taxon>
        <taxon>Actinidia</taxon>
    </lineage>
</organism>
<evidence type="ECO:0008006" key="5">
    <source>
        <dbReference type="Google" id="ProtNLM"/>
    </source>
</evidence>
<keyword evidence="2" id="KW-0812">Transmembrane</keyword>
<feature type="transmembrane region" description="Helical" evidence="2">
    <location>
        <begin position="134"/>
        <end position="156"/>
    </location>
</feature>
<feature type="region of interest" description="Disordered" evidence="1">
    <location>
        <begin position="1"/>
        <end position="38"/>
    </location>
</feature>
<feature type="transmembrane region" description="Helical" evidence="2">
    <location>
        <begin position="237"/>
        <end position="256"/>
    </location>
</feature>
<sequence length="257" mass="28504">MASTKSQVEDSEVGSDTVEPISLSDPPEVEYESHKSEVGTNVHKESNILVALWENLVGVKRVAEDRWLKYCSGGRVNRTRAYQVWPGNNVFFFRGQLICGPDPRGLVLTAVAISLSSWIFAVYVAREFLNRSSLIIILSVVLTAIVLANLVVVGMIDPGIIPRNDQLYIEEIGTGNRTNKRRIAVNGVEGDSAEVLSSISQQKQDLGPLEVTLDDIRNAALGFRLIEYRAVRHTDNWVAHHLAKVLLSFLIGMYGWS</sequence>
<dbReference type="Proteomes" id="UP000585474">
    <property type="component" value="Unassembled WGS sequence"/>
</dbReference>
<evidence type="ECO:0000313" key="3">
    <source>
        <dbReference type="EMBL" id="GFY81004.1"/>
    </source>
</evidence>
<dbReference type="OrthoDB" id="4096362at2759"/>
<protein>
    <recommendedName>
        <fullName evidence="5">DHHC-type zinc finger family protein</fullName>
    </recommendedName>
</protein>
<keyword evidence="4" id="KW-1185">Reference proteome</keyword>
<proteinExistence type="predicted"/>
<name>A0A7J0E3C7_9ERIC</name>